<sequence length="119" mass="13042">MKEYINGDNGKVSIDESVVAQVAGLTALDCFGIVGMGIVSVKDGIVKQLRRDNVSRGVNVRFDENGDIVIELHIVVAYGVSIKAVTDNLMQSVKYKVEDFTSFKVSQINVFVEDVKVMD</sequence>
<keyword evidence="2" id="KW-0812">Transmembrane</keyword>
<gene>
    <name evidence="3" type="ORF">DWX94_10025</name>
</gene>
<dbReference type="Proteomes" id="UP000283295">
    <property type="component" value="Unassembled WGS sequence"/>
</dbReference>
<dbReference type="RefSeq" id="WP_004851167.1">
    <property type="nucleotide sequence ID" value="NZ_CABIWG010000001.1"/>
</dbReference>
<dbReference type="PANTHER" id="PTHR34297:SF2">
    <property type="entry name" value="ASP23_GLS24 FAMILY ENVELOPE STRESS RESPONSE PROTEIN"/>
    <property type="match status" value="1"/>
</dbReference>
<evidence type="ECO:0000313" key="4">
    <source>
        <dbReference type="Proteomes" id="UP000283295"/>
    </source>
</evidence>
<dbReference type="EMBL" id="QRVK01000026">
    <property type="protein sequence ID" value="RGS40678.1"/>
    <property type="molecule type" value="Genomic_DNA"/>
</dbReference>
<dbReference type="OrthoDB" id="9791482at2"/>
<feature type="transmembrane region" description="Helical" evidence="2">
    <location>
        <begin position="20"/>
        <end position="41"/>
    </location>
</feature>
<evidence type="ECO:0000256" key="1">
    <source>
        <dbReference type="ARBA" id="ARBA00005721"/>
    </source>
</evidence>
<dbReference type="PANTHER" id="PTHR34297">
    <property type="entry name" value="HYPOTHETICAL CYTOSOLIC PROTEIN-RELATED"/>
    <property type="match status" value="1"/>
</dbReference>
<keyword evidence="2" id="KW-0472">Membrane</keyword>
<evidence type="ECO:0000256" key="2">
    <source>
        <dbReference type="SAM" id="Phobius"/>
    </source>
</evidence>
<dbReference type="GeneID" id="92832057"/>
<keyword evidence="2" id="KW-1133">Transmembrane helix</keyword>
<proteinExistence type="inferred from homology"/>
<name>A0A412IQI6_9FIRM</name>
<accession>A0A412IQI6</accession>
<reference evidence="3 4" key="1">
    <citation type="submission" date="2018-08" db="EMBL/GenBank/DDBJ databases">
        <title>A genome reference for cultivated species of the human gut microbiota.</title>
        <authorList>
            <person name="Zou Y."/>
            <person name="Xue W."/>
            <person name="Luo G."/>
        </authorList>
    </citation>
    <scope>NUCLEOTIDE SEQUENCE [LARGE SCALE GENOMIC DNA]</scope>
    <source>
        <strain evidence="3 4">AF22-21</strain>
    </source>
</reference>
<dbReference type="InterPro" id="IPR005531">
    <property type="entry name" value="Asp23"/>
</dbReference>
<protein>
    <submittedName>
        <fullName evidence="3">Asp23/Gls24 family envelope stress response protein</fullName>
    </submittedName>
</protein>
<dbReference type="AlphaFoldDB" id="A0A412IQI6"/>
<comment type="similarity">
    <text evidence="1">Belongs to the asp23 family.</text>
</comment>
<dbReference type="Pfam" id="PF03780">
    <property type="entry name" value="Asp23"/>
    <property type="match status" value="1"/>
</dbReference>
<evidence type="ECO:0000313" key="3">
    <source>
        <dbReference type="EMBL" id="RGS40678.1"/>
    </source>
</evidence>
<comment type="caution">
    <text evidence="3">The sequence shown here is derived from an EMBL/GenBank/DDBJ whole genome shotgun (WGS) entry which is preliminary data.</text>
</comment>
<organism evidence="3 4">
    <name type="scientific">Coprococcus eutactus</name>
    <dbReference type="NCBI Taxonomy" id="33043"/>
    <lineage>
        <taxon>Bacteria</taxon>
        <taxon>Bacillati</taxon>
        <taxon>Bacillota</taxon>
        <taxon>Clostridia</taxon>
        <taxon>Lachnospirales</taxon>
        <taxon>Lachnospiraceae</taxon>
        <taxon>Coprococcus</taxon>
    </lineage>
</organism>